<dbReference type="EMBL" id="JAUEPT010000116">
    <property type="protein sequence ID" value="KAK0431341.1"/>
    <property type="molecule type" value="Genomic_DNA"/>
</dbReference>
<comment type="caution">
    <text evidence="1">The sequence shown here is derived from an EMBL/GenBank/DDBJ whole genome shotgun (WGS) entry which is preliminary data.</text>
</comment>
<accession>A0AA39MDZ9</accession>
<evidence type="ECO:0000313" key="2">
    <source>
        <dbReference type="Proteomes" id="UP001175226"/>
    </source>
</evidence>
<evidence type="ECO:0000313" key="1">
    <source>
        <dbReference type="EMBL" id="KAK0431341.1"/>
    </source>
</evidence>
<dbReference type="Proteomes" id="UP001175226">
    <property type="component" value="Unassembled WGS sequence"/>
</dbReference>
<proteinExistence type="predicted"/>
<name>A0AA39MDZ9_9AGAR</name>
<organism evidence="1 2">
    <name type="scientific">Armillaria borealis</name>
    <dbReference type="NCBI Taxonomy" id="47425"/>
    <lineage>
        <taxon>Eukaryota</taxon>
        <taxon>Fungi</taxon>
        <taxon>Dikarya</taxon>
        <taxon>Basidiomycota</taxon>
        <taxon>Agaricomycotina</taxon>
        <taxon>Agaricomycetes</taxon>
        <taxon>Agaricomycetidae</taxon>
        <taxon>Agaricales</taxon>
        <taxon>Marasmiineae</taxon>
        <taxon>Physalacriaceae</taxon>
        <taxon>Armillaria</taxon>
    </lineage>
</organism>
<gene>
    <name evidence="1" type="ORF">EV421DRAFT_1743177</name>
</gene>
<keyword evidence="2" id="KW-1185">Reference proteome</keyword>
<dbReference type="AlphaFoldDB" id="A0AA39MDZ9"/>
<reference evidence="1" key="1">
    <citation type="submission" date="2023-06" db="EMBL/GenBank/DDBJ databases">
        <authorList>
            <consortium name="Lawrence Berkeley National Laboratory"/>
            <person name="Ahrendt S."/>
            <person name="Sahu N."/>
            <person name="Indic B."/>
            <person name="Wong-Bajracharya J."/>
            <person name="Merenyi Z."/>
            <person name="Ke H.-M."/>
            <person name="Monk M."/>
            <person name="Kocsube S."/>
            <person name="Drula E."/>
            <person name="Lipzen A."/>
            <person name="Balint B."/>
            <person name="Henrissat B."/>
            <person name="Andreopoulos B."/>
            <person name="Martin F.M."/>
            <person name="Harder C.B."/>
            <person name="Rigling D."/>
            <person name="Ford K.L."/>
            <person name="Foster G.D."/>
            <person name="Pangilinan J."/>
            <person name="Papanicolaou A."/>
            <person name="Barry K."/>
            <person name="LaButti K."/>
            <person name="Viragh M."/>
            <person name="Koriabine M."/>
            <person name="Yan M."/>
            <person name="Riley R."/>
            <person name="Champramary S."/>
            <person name="Plett K.L."/>
            <person name="Tsai I.J."/>
            <person name="Slot J."/>
            <person name="Sipos G."/>
            <person name="Plett J."/>
            <person name="Nagy L.G."/>
            <person name="Grigoriev I.V."/>
        </authorList>
    </citation>
    <scope>NUCLEOTIDE SEQUENCE</scope>
    <source>
        <strain evidence="1">FPL87.14</strain>
    </source>
</reference>
<sequence length="111" mass="13063">MDEGWMAMTIEMTNKTTGSYEKDRVWTIPIKHHFKWCDEMKREKKLKTAWFFHPDQHEQWSGMSILALVAGWHESKKNLNKIKHYTTQGFNLTGKMVFTAELADRAVDSEA</sequence>
<protein>
    <submittedName>
        <fullName evidence="1">Uncharacterized protein</fullName>
    </submittedName>
</protein>